<evidence type="ECO:0000313" key="2">
    <source>
        <dbReference type="EMBL" id="QHS98131.1"/>
    </source>
</evidence>
<accession>A0A6C0C218</accession>
<organism evidence="2">
    <name type="scientific">viral metagenome</name>
    <dbReference type="NCBI Taxonomy" id="1070528"/>
    <lineage>
        <taxon>unclassified sequences</taxon>
        <taxon>metagenomes</taxon>
        <taxon>organismal metagenomes</taxon>
    </lineage>
</organism>
<evidence type="ECO:0008006" key="3">
    <source>
        <dbReference type="Google" id="ProtNLM"/>
    </source>
</evidence>
<dbReference type="EMBL" id="MN739312">
    <property type="protein sequence ID" value="QHS98131.1"/>
    <property type="molecule type" value="Genomic_DNA"/>
</dbReference>
<name>A0A6C0C218_9ZZZZ</name>
<dbReference type="AlphaFoldDB" id="A0A6C0C218"/>
<reference evidence="2" key="1">
    <citation type="journal article" date="2020" name="Nature">
        <title>Giant virus diversity and host interactions through global metagenomics.</title>
        <authorList>
            <person name="Schulz F."/>
            <person name="Roux S."/>
            <person name="Paez-Espino D."/>
            <person name="Jungbluth S."/>
            <person name="Walsh D.A."/>
            <person name="Denef V.J."/>
            <person name="McMahon K.D."/>
            <person name="Konstantinidis K.T."/>
            <person name="Eloe-Fadrosh E.A."/>
            <person name="Kyrpides N.C."/>
            <person name="Woyke T."/>
        </authorList>
    </citation>
    <scope>NUCLEOTIDE SEQUENCE</scope>
    <source>
        <strain evidence="2">GVMAG-M-3300020182-84</strain>
    </source>
</reference>
<evidence type="ECO:0000256" key="1">
    <source>
        <dbReference type="SAM" id="MobiDB-lite"/>
    </source>
</evidence>
<sequence length="355" mass="42184">MTTKKNEKTEKNESIYICEKCKFKCSYISDFNRHCLTAKHINTTNTTKIQHKKHKKQFNCECGKEYTHRASLFNHKKKCSFVNEPEMKQQHITEETTIDETVQSNDLIPQDSIVNNLMKQNEHLHKLIINRDEEQRKRHEEHKEEQRKRDEEHKKEKEEQRKRDEEHKKEIEKLSEQISKISTVTNNKTTNNNNKFNLNFFLNTQCKDAMSIQSFMENLKLGCKELEHMGDVGYLNGMIDIFNNTIGNMDVYKRPLHCTDLKREVLYFKHGNDWERDSEDKKHLKKLIKNVESKNYDNLQEWQKDHPGSLQCDSRDSEHYMKIATEALGGADSNKDSIYLTKIMKHIVKDVHVKP</sequence>
<protein>
    <recommendedName>
        <fullName evidence="3">C2H2-type domain-containing protein</fullName>
    </recommendedName>
</protein>
<feature type="region of interest" description="Disordered" evidence="1">
    <location>
        <begin position="128"/>
        <end position="171"/>
    </location>
</feature>
<proteinExistence type="predicted"/>